<keyword evidence="3" id="KW-1185">Reference proteome</keyword>
<dbReference type="Pfam" id="PF11751">
    <property type="entry name" value="PorP_SprF"/>
    <property type="match status" value="1"/>
</dbReference>
<proteinExistence type="predicted"/>
<feature type="signal peptide" evidence="1">
    <location>
        <begin position="1"/>
        <end position="20"/>
    </location>
</feature>
<dbReference type="AlphaFoldDB" id="A0A4R6SS06"/>
<dbReference type="NCBIfam" id="TIGR03519">
    <property type="entry name" value="T9SS_PorP_fam"/>
    <property type="match status" value="1"/>
</dbReference>
<evidence type="ECO:0000313" key="2">
    <source>
        <dbReference type="EMBL" id="TDQ06467.1"/>
    </source>
</evidence>
<protein>
    <submittedName>
        <fullName evidence="2">Type IX secretion system PorP/SprF family membrane protein</fullName>
    </submittedName>
</protein>
<reference evidence="2 3" key="1">
    <citation type="submission" date="2019-03" db="EMBL/GenBank/DDBJ databases">
        <title>Genomic Encyclopedia of Archaeal and Bacterial Type Strains, Phase II (KMG-II): from individual species to whole genera.</title>
        <authorList>
            <person name="Goeker M."/>
        </authorList>
    </citation>
    <scope>NUCLEOTIDE SEQUENCE [LARGE SCALE GENOMIC DNA]</scope>
    <source>
        <strain evidence="2 3">DSM 19035</strain>
    </source>
</reference>
<comment type="caution">
    <text evidence="2">The sequence shown here is derived from an EMBL/GenBank/DDBJ whole genome shotgun (WGS) entry which is preliminary data.</text>
</comment>
<dbReference type="InterPro" id="IPR019861">
    <property type="entry name" value="PorP/SprF_Bacteroidetes"/>
</dbReference>
<dbReference type="RefSeq" id="WP_133578322.1">
    <property type="nucleotide sequence ID" value="NZ_SNYC01000009.1"/>
</dbReference>
<evidence type="ECO:0000313" key="3">
    <source>
        <dbReference type="Proteomes" id="UP000295620"/>
    </source>
</evidence>
<evidence type="ECO:0000256" key="1">
    <source>
        <dbReference type="SAM" id="SignalP"/>
    </source>
</evidence>
<dbReference type="OrthoDB" id="1493187at2"/>
<accession>A0A4R6SS06</accession>
<name>A0A4R6SS06_9SPHI</name>
<gene>
    <name evidence="2" type="ORF">ATK78_4537</name>
</gene>
<dbReference type="EMBL" id="SNYC01000009">
    <property type="protein sequence ID" value="TDQ06467.1"/>
    <property type="molecule type" value="Genomic_DNA"/>
</dbReference>
<dbReference type="Proteomes" id="UP000295620">
    <property type="component" value="Unassembled WGS sequence"/>
</dbReference>
<sequence>MRSAAYLFFALILVNFSSIAQQRPQYTQYIFNNYLLNPALSGMENYTDVKIGYRKQWTGIKDAPQTSFVSANWSLGDEYLWRNALSLPDNGDDPMSRNYMQNYTASPAHHGVGVMAVIDDVGPLSRLDANVTYAYHLQMTGQLNLSLGVAAGLTRIGLDVNALSFEQEYDPAIQNTIVSQVKPDLSMGVWLYGASFFAGASVQQILPQKLKFTNESGYNTGKEVPHIFLTTGYRFFLVEDIAATPSVMIKKVSPTPISIDANIKLAFKDRLWIGGSYRKNDSFSALAGVNVSKLFNLTYSYDFVTSALNNVSSGSHEIVLGIQLNNIYEVLSTQRMW</sequence>
<organism evidence="2 3">
    <name type="scientific">Pedobacter metabolipauper</name>
    <dbReference type="NCBI Taxonomy" id="425513"/>
    <lineage>
        <taxon>Bacteria</taxon>
        <taxon>Pseudomonadati</taxon>
        <taxon>Bacteroidota</taxon>
        <taxon>Sphingobacteriia</taxon>
        <taxon>Sphingobacteriales</taxon>
        <taxon>Sphingobacteriaceae</taxon>
        <taxon>Pedobacter</taxon>
    </lineage>
</organism>
<feature type="chain" id="PRO_5020242758" evidence="1">
    <location>
        <begin position="21"/>
        <end position="337"/>
    </location>
</feature>
<keyword evidence="1" id="KW-0732">Signal</keyword>